<dbReference type="Pfam" id="PF24400">
    <property type="entry name" value="DUF7544"/>
    <property type="match status" value="1"/>
</dbReference>
<organism evidence="2 3">
    <name type="scientific">Halobaculum litoreum</name>
    <dbReference type="NCBI Taxonomy" id="3031998"/>
    <lineage>
        <taxon>Archaea</taxon>
        <taxon>Methanobacteriati</taxon>
        <taxon>Methanobacteriota</taxon>
        <taxon>Stenosarchaea group</taxon>
        <taxon>Halobacteria</taxon>
        <taxon>Halobacteriales</taxon>
        <taxon>Haloferacaceae</taxon>
        <taxon>Halobaculum</taxon>
    </lineage>
</organism>
<comment type="caution">
    <text evidence="2">The sequence shown here is derived from an EMBL/GenBank/DDBJ whole genome shotgun (WGS) entry which is preliminary data.</text>
</comment>
<name>A0ABD5XT17_9EURY</name>
<dbReference type="InterPro" id="IPR055966">
    <property type="entry name" value="DUF7544"/>
</dbReference>
<reference evidence="2 3" key="1">
    <citation type="journal article" date="2019" name="Int. J. Syst. Evol. Microbiol.">
        <title>The Global Catalogue of Microorganisms (GCM) 10K type strain sequencing project: providing services to taxonomists for standard genome sequencing and annotation.</title>
        <authorList>
            <consortium name="The Broad Institute Genomics Platform"/>
            <consortium name="The Broad Institute Genome Sequencing Center for Infectious Disease"/>
            <person name="Wu L."/>
            <person name="Ma J."/>
        </authorList>
    </citation>
    <scope>NUCLEOTIDE SEQUENCE [LARGE SCALE GENOMIC DNA]</scope>
    <source>
        <strain evidence="2 3">DT92</strain>
    </source>
</reference>
<feature type="compositionally biased region" description="Basic residues" evidence="1">
    <location>
        <begin position="65"/>
        <end position="75"/>
    </location>
</feature>
<dbReference type="Proteomes" id="UP001596368">
    <property type="component" value="Unassembled WGS sequence"/>
</dbReference>
<dbReference type="AlphaFoldDB" id="A0ABD5XT17"/>
<evidence type="ECO:0000313" key="3">
    <source>
        <dbReference type="Proteomes" id="UP001596368"/>
    </source>
</evidence>
<sequence>MEDLDDAYRATKALLWPIDRSLWLKLAVVAFFVGGPGAGFNGTQTSAPVDGGGGGPSARGPAASRRSHRSVRRWSRSSWGSSWSRSSSASCCCSSAP</sequence>
<evidence type="ECO:0000256" key="1">
    <source>
        <dbReference type="SAM" id="MobiDB-lite"/>
    </source>
</evidence>
<evidence type="ECO:0000313" key="2">
    <source>
        <dbReference type="EMBL" id="MFC7138233.1"/>
    </source>
</evidence>
<feature type="compositionally biased region" description="Low complexity" evidence="1">
    <location>
        <begin position="76"/>
        <end position="89"/>
    </location>
</feature>
<feature type="region of interest" description="Disordered" evidence="1">
    <location>
        <begin position="42"/>
        <end position="97"/>
    </location>
</feature>
<protein>
    <submittedName>
        <fullName evidence="2">Uncharacterized protein</fullName>
    </submittedName>
</protein>
<dbReference type="EMBL" id="JBHSZG010000009">
    <property type="protein sequence ID" value="MFC7138233.1"/>
    <property type="molecule type" value="Genomic_DNA"/>
</dbReference>
<proteinExistence type="predicted"/>
<keyword evidence="3" id="KW-1185">Reference proteome</keyword>
<accession>A0ABD5XT17</accession>
<gene>
    <name evidence="2" type="ORF">ACFQRB_20690</name>
</gene>